<feature type="compositionally biased region" description="Acidic residues" evidence="2">
    <location>
        <begin position="368"/>
        <end position="393"/>
    </location>
</feature>
<accession>A0A6A6WIF1</accession>
<dbReference type="Gene3D" id="1.25.40.10">
    <property type="entry name" value="Tetratricopeptide repeat domain"/>
    <property type="match status" value="2"/>
</dbReference>
<dbReference type="PROSITE" id="PS50005">
    <property type="entry name" value="TPR"/>
    <property type="match status" value="1"/>
</dbReference>
<dbReference type="InterPro" id="IPR019734">
    <property type="entry name" value="TPR_rpt"/>
</dbReference>
<reference evidence="3" key="1">
    <citation type="journal article" date="2020" name="Stud. Mycol.">
        <title>101 Dothideomycetes genomes: a test case for predicting lifestyles and emergence of pathogens.</title>
        <authorList>
            <person name="Haridas S."/>
            <person name="Albert R."/>
            <person name="Binder M."/>
            <person name="Bloem J."/>
            <person name="Labutti K."/>
            <person name="Salamov A."/>
            <person name="Andreopoulos B."/>
            <person name="Baker S."/>
            <person name="Barry K."/>
            <person name="Bills G."/>
            <person name="Bluhm B."/>
            <person name="Cannon C."/>
            <person name="Castanera R."/>
            <person name="Culley D."/>
            <person name="Daum C."/>
            <person name="Ezra D."/>
            <person name="Gonzalez J."/>
            <person name="Henrissat B."/>
            <person name="Kuo A."/>
            <person name="Liang C."/>
            <person name="Lipzen A."/>
            <person name="Lutzoni F."/>
            <person name="Magnuson J."/>
            <person name="Mondo S."/>
            <person name="Nolan M."/>
            <person name="Ohm R."/>
            <person name="Pangilinan J."/>
            <person name="Park H.-J."/>
            <person name="Ramirez L."/>
            <person name="Alfaro M."/>
            <person name="Sun H."/>
            <person name="Tritt A."/>
            <person name="Yoshinaga Y."/>
            <person name="Zwiers L.-H."/>
            <person name="Turgeon B."/>
            <person name="Goodwin S."/>
            <person name="Spatafora J."/>
            <person name="Crous P."/>
            <person name="Grigoriev I."/>
        </authorList>
    </citation>
    <scope>NUCLEOTIDE SEQUENCE</scope>
    <source>
        <strain evidence="3">CBS 121739</strain>
    </source>
</reference>
<dbReference type="OrthoDB" id="1914839at2759"/>
<proteinExistence type="predicted"/>
<sequence>MAPTKPQDRNRRSKKSKNPANQNGAPKKPKQRPEDLLAEAIALLQTSQPDEALIQARRALAILQPQPEEPRLEALPALNLLGEICVELGDADTAREYFTIAAELDPEGSIPEESGGGSEKYLWLAQLCEEGGAESVRYFEQGATILRRQIAHLESLLKRTPLQEALLGDKKIKMANALCGVVEVYMTDLSWEEDAEARCESVVTEAMLVAPNSPEVLQTLANVRISQSKMEDAQSALLRSLDIWKDLPPEDAKVPDFPTRISLARLLMEADMKEEGFEVLDRLTTEDDCSVEAWYLGGWCLYLLGEEAKSTASSSTDKSDVSALLTQSRRWLKRALKLYEALHYEDDRLRDHTVELVEELDKTLGLANDEDDEDDEWVDEPEVDSEDETMEGT</sequence>
<evidence type="ECO:0000256" key="2">
    <source>
        <dbReference type="SAM" id="MobiDB-lite"/>
    </source>
</evidence>
<dbReference type="Pfam" id="PF13181">
    <property type="entry name" value="TPR_8"/>
    <property type="match status" value="1"/>
</dbReference>
<evidence type="ECO:0000313" key="4">
    <source>
        <dbReference type="Proteomes" id="UP000799437"/>
    </source>
</evidence>
<organism evidence="3 4">
    <name type="scientific">Pseudovirgaria hyperparasitica</name>
    <dbReference type="NCBI Taxonomy" id="470096"/>
    <lineage>
        <taxon>Eukaryota</taxon>
        <taxon>Fungi</taxon>
        <taxon>Dikarya</taxon>
        <taxon>Ascomycota</taxon>
        <taxon>Pezizomycotina</taxon>
        <taxon>Dothideomycetes</taxon>
        <taxon>Dothideomycetes incertae sedis</taxon>
        <taxon>Acrospermales</taxon>
        <taxon>Acrospermaceae</taxon>
        <taxon>Pseudovirgaria</taxon>
    </lineage>
</organism>
<name>A0A6A6WIF1_9PEZI</name>
<dbReference type="GeneID" id="54488996"/>
<dbReference type="Proteomes" id="UP000799437">
    <property type="component" value="Unassembled WGS sequence"/>
</dbReference>
<feature type="compositionally biased region" description="Basic and acidic residues" evidence="2">
    <location>
        <begin position="1"/>
        <end position="10"/>
    </location>
</feature>
<dbReference type="AlphaFoldDB" id="A0A6A6WIF1"/>
<dbReference type="RefSeq" id="XP_033604480.1">
    <property type="nucleotide sequence ID" value="XM_033747942.1"/>
</dbReference>
<gene>
    <name evidence="3" type="ORF">EJ05DRAFT_507624</name>
</gene>
<evidence type="ECO:0000313" key="3">
    <source>
        <dbReference type="EMBL" id="KAF2762029.1"/>
    </source>
</evidence>
<keyword evidence="1" id="KW-0802">TPR repeat</keyword>
<dbReference type="SMART" id="SM00028">
    <property type="entry name" value="TPR"/>
    <property type="match status" value="3"/>
</dbReference>
<feature type="repeat" description="TPR" evidence="1">
    <location>
        <begin position="75"/>
        <end position="108"/>
    </location>
</feature>
<feature type="region of interest" description="Disordered" evidence="2">
    <location>
        <begin position="363"/>
        <end position="393"/>
    </location>
</feature>
<dbReference type="CDD" id="cd24142">
    <property type="entry name" value="ACL4-like"/>
    <property type="match status" value="1"/>
</dbReference>
<keyword evidence="4" id="KW-1185">Reference proteome</keyword>
<dbReference type="InterPro" id="IPR011990">
    <property type="entry name" value="TPR-like_helical_dom_sf"/>
</dbReference>
<dbReference type="EMBL" id="ML996566">
    <property type="protein sequence ID" value="KAF2762029.1"/>
    <property type="molecule type" value="Genomic_DNA"/>
</dbReference>
<protein>
    <submittedName>
        <fullName evidence="3">TPR domain-containing protein</fullName>
    </submittedName>
</protein>
<dbReference type="SUPFAM" id="SSF48452">
    <property type="entry name" value="TPR-like"/>
    <property type="match status" value="1"/>
</dbReference>
<feature type="region of interest" description="Disordered" evidence="2">
    <location>
        <begin position="1"/>
        <end position="35"/>
    </location>
</feature>
<evidence type="ECO:0000256" key="1">
    <source>
        <dbReference type="PROSITE-ProRule" id="PRU00339"/>
    </source>
</evidence>